<protein>
    <recommendedName>
        <fullName evidence="3">ribonuclease H</fullName>
        <ecNumber evidence="3">3.1.26.4</ecNumber>
    </recommendedName>
</protein>
<dbReference type="GO" id="GO:0043137">
    <property type="term" value="P:DNA replication, removal of RNA primer"/>
    <property type="evidence" value="ECO:0007669"/>
    <property type="project" value="TreeGrafter"/>
</dbReference>
<accession>A0A4Y2PZ22</accession>
<dbReference type="CDD" id="cd09276">
    <property type="entry name" value="Rnase_HI_RT_non_LTR"/>
    <property type="match status" value="1"/>
</dbReference>
<dbReference type="SUPFAM" id="SSF53098">
    <property type="entry name" value="Ribonuclease H-like"/>
    <property type="match status" value="1"/>
</dbReference>
<keyword evidence="7" id="KW-0378">Hydrolase</keyword>
<keyword evidence="6" id="KW-0255">Endonuclease</keyword>
<sequence>MDIYSKHPNRWLSIPFGMEDPSFENIEICTDGSKMNGKTGTAMVVYYHGTLIDQRKHRLPNHATVFQAEVMGIKMALEFVNNSAAWHRFHVFSDSRSTLQALSNEVNTSPCIAEIKDLYETIVKTKWVRLHWIKAHVGHEGNEAADALAKEATELPHPDAQVAKSRGSVNKLLRDEMIQIWKKHWNASGNGRQTAKYIKEVKVHKHLINKYLLQFLTGHGRFPYYFHRFNLINSPNCSCGQIGDADHYVWQCPSTSNLRNQLVFDRNNPTTLLESRENVQIISKIIAWVCETTAQV</sequence>
<dbReference type="PANTHER" id="PTHR10642:SF26">
    <property type="entry name" value="RIBONUCLEASE H1"/>
    <property type="match status" value="1"/>
</dbReference>
<keyword evidence="4" id="KW-0540">Nuclease</keyword>
<dbReference type="Pfam" id="PF00075">
    <property type="entry name" value="RNase_H"/>
    <property type="match status" value="1"/>
</dbReference>
<dbReference type="AlphaFoldDB" id="A0A4Y2PZ22"/>
<dbReference type="OrthoDB" id="6515318at2759"/>
<dbReference type="InterPro" id="IPR012337">
    <property type="entry name" value="RNaseH-like_sf"/>
</dbReference>
<comment type="caution">
    <text evidence="9">The sequence shown here is derived from an EMBL/GenBank/DDBJ whole genome shotgun (WGS) entry which is preliminary data.</text>
</comment>
<dbReference type="InterPro" id="IPR036397">
    <property type="entry name" value="RNaseH_sf"/>
</dbReference>
<gene>
    <name evidence="9" type="ORF">AVEN_119343_1</name>
</gene>
<keyword evidence="5" id="KW-0479">Metal-binding</keyword>
<evidence type="ECO:0000256" key="1">
    <source>
        <dbReference type="ARBA" id="ARBA00000077"/>
    </source>
</evidence>
<evidence type="ECO:0000259" key="8">
    <source>
        <dbReference type="PROSITE" id="PS50879"/>
    </source>
</evidence>
<dbReference type="EC" id="3.1.26.4" evidence="3"/>
<reference evidence="9 10" key="1">
    <citation type="journal article" date="2019" name="Sci. Rep.">
        <title>Orb-weaving spider Araneus ventricosus genome elucidates the spidroin gene catalogue.</title>
        <authorList>
            <person name="Kono N."/>
            <person name="Nakamura H."/>
            <person name="Ohtoshi R."/>
            <person name="Moran D.A.P."/>
            <person name="Shinohara A."/>
            <person name="Yoshida Y."/>
            <person name="Fujiwara M."/>
            <person name="Mori M."/>
            <person name="Tomita M."/>
            <person name="Arakawa K."/>
        </authorList>
    </citation>
    <scope>NUCLEOTIDE SEQUENCE [LARGE SCALE GENOMIC DNA]</scope>
</reference>
<comment type="similarity">
    <text evidence="2">Belongs to the RNase H family.</text>
</comment>
<dbReference type="Gene3D" id="3.30.420.10">
    <property type="entry name" value="Ribonuclease H-like superfamily/Ribonuclease H"/>
    <property type="match status" value="1"/>
</dbReference>
<feature type="domain" description="RNase H type-1" evidence="8">
    <location>
        <begin position="22"/>
        <end position="154"/>
    </location>
</feature>
<proteinExistence type="inferred from homology"/>
<dbReference type="GO" id="GO:0046872">
    <property type="term" value="F:metal ion binding"/>
    <property type="evidence" value="ECO:0007669"/>
    <property type="project" value="UniProtKB-KW"/>
</dbReference>
<evidence type="ECO:0000313" key="9">
    <source>
        <dbReference type="EMBL" id="GBN56491.1"/>
    </source>
</evidence>
<dbReference type="Proteomes" id="UP000499080">
    <property type="component" value="Unassembled WGS sequence"/>
</dbReference>
<evidence type="ECO:0000256" key="6">
    <source>
        <dbReference type="ARBA" id="ARBA00022759"/>
    </source>
</evidence>
<evidence type="ECO:0000256" key="4">
    <source>
        <dbReference type="ARBA" id="ARBA00022722"/>
    </source>
</evidence>
<dbReference type="InterPro" id="IPR002156">
    <property type="entry name" value="RNaseH_domain"/>
</dbReference>
<evidence type="ECO:0000256" key="3">
    <source>
        <dbReference type="ARBA" id="ARBA00012180"/>
    </source>
</evidence>
<evidence type="ECO:0000256" key="5">
    <source>
        <dbReference type="ARBA" id="ARBA00022723"/>
    </source>
</evidence>
<comment type="catalytic activity">
    <reaction evidence="1">
        <text>Endonucleolytic cleavage to 5'-phosphomonoester.</text>
        <dbReference type="EC" id="3.1.26.4"/>
    </reaction>
</comment>
<evidence type="ECO:0000313" key="10">
    <source>
        <dbReference type="Proteomes" id="UP000499080"/>
    </source>
</evidence>
<name>A0A4Y2PZ22_ARAVE</name>
<dbReference type="InterPro" id="IPR050092">
    <property type="entry name" value="RNase_H"/>
</dbReference>
<evidence type="ECO:0000256" key="2">
    <source>
        <dbReference type="ARBA" id="ARBA00005300"/>
    </source>
</evidence>
<dbReference type="EMBL" id="BGPR01012534">
    <property type="protein sequence ID" value="GBN56491.1"/>
    <property type="molecule type" value="Genomic_DNA"/>
</dbReference>
<dbReference type="GO" id="GO:0003676">
    <property type="term" value="F:nucleic acid binding"/>
    <property type="evidence" value="ECO:0007669"/>
    <property type="project" value="InterPro"/>
</dbReference>
<dbReference type="PROSITE" id="PS50879">
    <property type="entry name" value="RNASE_H_1"/>
    <property type="match status" value="1"/>
</dbReference>
<dbReference type="GO" id="GO:0004523">
    <property type="term" value="F:RNA-DNA hybrid ribonuclease activity"/>
    <property type="evidence" value="ECO:0007669"/>
    <property type="project" value="UniProtKB-EC"/>
</dbReference>
<keyword evidence="10" id="KW-1185">Reference proteome</keyword>
<dbReference type="PANTHER" id="PTHR10642">
    <property type="entry name" value="RIBONUCLEASE H1"/>
    <property type="match status" value="1"/>
</dbReference>
<organism evidence="9 10">
    <name type="scientific">Araneus ventricosus</name>
    <name type="common">Orbweaver spider</name>
    <name type="synonym">Epeira ventricosa</name>
    <dbReference type="NCBI Taxonomy" id="182803"/>
    <lineage>
        <taxon>Eukaryota</taxon>
        <taxon>Metazoa</taxon>
        <taxon>Ecdysozoa</taxon>
        <taxon>Arthropoda</taxon>
        <taxon>Chelicerata</taxon>
        <taxon>Arachnida</taxon>
        <taxon>Araneae</taxon>
        <taxon>Araneomorphae</taxon>
        <taxon>Entelegynae</taxon>
        <taxon>Araneoidea</taxon>
        <taxon>Araneidae</taxon>
        <taxon>Araneus</taxon>
    </lineage>
</organism>
<evidence type="ECO:0000256" key="7">
    <source>
        <dbReference type="ARBA" id="ARBA00022801"/>
    </source>
</evidence>